<keyword evidence="3" id="KW-1185">Reference proteome</keyword>
<evidence type="ECO:0000313" key="3">
    <source>
        <dbReference type="Proteomes" id="UP000055048"/>
    </source>
</evidence>
<dbReference type="Proteomes" id="UP000055048">
    <property type="component" value="Unassembled WGS sequence"/>
</dbReference>
<keyword evidence="1" id="KW-1133">Transmembrane helix</keyword>
<protein>
    <submittedName>
        <fullName evidence="2">Uncharacterized protein</fullName>
    </submittedName>
</protein>
<dbReference type="EMBL" id="JYDJ01000174">
    <property type="protein sequence ID" value="KRX41335.1"/>
    <property type="molecule type" value="Genomic_DNA"/>
</dbReference>
<dbReference type="AlphaFoldDB" id="A0A0V0TRT7"/>
<evidence type="ECO:0000256" key="1">
    <source>
        <dbReference type="SAM" id="Phobius"/>
    </source>
</evidence>
<comment type="caution">
    <text evidence="2">The sequence shown here is derived from an EMBL/GenBank/DDBJ whole genome shotgun (WGS) entry which is preliminary data.</text>
</comment>
<accession>A0A0V0TRT7</accession>
<gene>
    <name evidence="2" type="ORF">T05_12450</name>
</gene>
<organism evidence="2 3">
    <name type="scientific">Trichinella murrelli</name>
    <dbReference type="NCBI Taxonomy" id="144512"/>
    <lineage>
        <taxon>Eukaryota</taxon>
        <taxon>Metazoa</taxon>
        <taxon>Ecdysozoa</taxon>
        <taxon>Nematoda</taxon>
        <taxon>Enoplea</taxon>
        <taxon>Dorylaimia</taxon>
        <taxon>Trichinellida</taxon>
        <taxon>Trichinellidae</taxon>
        <taxon>Trichinella</taxon>
    </lineage>
</organism>
<keyword evidence="1" id="KW-0472">Membrane</keyword>
<evidence type="ECO:0000313" key="2">
    <source>
        <dbReference type="EMBL" id="KRX41335.1"/>
    </source>
</evidence>
<name>A0A0V0TRT7_9BILA</name>
<proteinExistence type="predicted"/>
<feature type="transmembrane region" description="Helical" evidence="1">
    <location>
        <begin position="12"/>
        <end position="33"/>
    </location>
</feature>
<keyword evidence="1" id="KW-0812">Transmembrane</keyword>
<sequence>MSTGNKHGSSTSVVRLLFGSGVLLVTCVCFFLLPLTQLKRSSIAIKRFGTFRSIPCSLSSVVHSHKQAGRQAELAQLPASLGIFDFFPQRISTFNWRADK</sequence>
<reference evidence="2 3" key="1">
    <citation type="submission" date="2015-01" db="EMBL/GenBank/DDBJ databases">
        <title>Evolution of Trichinella species and genotypes.</title>
        <authorList>
            <person name="Korhonen P.K."/>
            <person name="Edoardo P."/>
            <person name="Giuseppe L.R."/>
            <person name="Gasser R.B."/>
        </authorList>
    </citation>
    <scope>NUCLEOTIDE SEQUENCE [LARGE SCALE GENOMIC DNA]</scope>
    <source>
        <strain evidence="2">ISS417</strain>
    </source>
</reference>